<dbReference type="RefSeq" id="WP_073050428.1">
    <property type="nucleotide sequence ID" value="NZ_FQZL01000029.1"/>
</dbReference>
<proteinExistence type="predicted"/>
<feature type="transmembrane region" description="Helical" evidence="5">
    <location>
        <begin position="98"/>
        <end position="117"/>
    </location>
</feature>
<dbReference type="Proteomes" id="UP000184052">
    <property type="component" value="Unassembled WGS sequence"/>
</dbReference>
<feature type="transmembrane region" description="Helical" evidence="5">
    <location>
        <begin position="279"/>
        <end position="304"/>
    </location>
</feature>
<evidence type="ECO:0000313" key="7">
    <source>
        <dbReference type="Proteomes" id="UP000184052"/>
    </source>
</evidence>
<accession>A0A1M6L1Z5</accession>
<dbReference type="Pfam" id="PF13520">
    <property type="entry name" value="AA_permease_2"/>
    <property type="match status" value="1"/>
</dbReference>
<dbReference type="PANTHER" id="PTHR11785:SF512">
    <property type="entry name" value="SOBREMESA, ISOFORM B"/>
    <property type="match status" value="1"/>
</dbReference>
<feature type="transmembrane region" description="Helical" evidence="5">
    <location>
        <begin position="400"/>
        <end position="417"/>
    </location>
</feature>
<gene>
    <name evidence="6" type="ORF">SAMN02745751_03048</name>
</gene>
<dbReference type="PANTHER" id="PTHR11785">
    <property type="entry name" value="AMINO ACID TRANSPORTER"/>
    <property type="match status" value="1"/>
</dbReference>
<dbReference type="InterPro" id="IPR050598">
    <property type="entry name" value="AminoAcid_Transporter"/>
</dbReference>
<feature type="transmembrane region" description="Helical" evidence="5">
    <location>
        <begin position="7"/>
        <end position="28"/>
    </location>
</feature>
<evidence type="ECO:0000256" key="3">
    <source>
        <dbReference type="ARBA" id="ARBA00022989"/>
    </source>
</evidence>
<protein>
    <submittedName>
        <fullName evidence="6">Basic amino acid/polyamine antiporter, APA family</fullName>
    </submittedName>
</protein>
<feature type="transmembrane region" description="Helical" evidence="5">
    <location>
        <begin position="129"/>
        <end position="148"/>
    </location>
</feature>
<name>A0A1M6L1Z5_9FIRM</name>
<evidence type="ECO:0000256" key="4">
    <source>
        <dbReference type="ARBA" id="ARBA00023136"/>
    </source>
</evidence>
<sequence length="443" mass="47745">MDTLEKKYGIFTAIAMVVGVVIGSGVFFKADDVLTLTNGNLILALLAWIIGAFAMIFGSLVFAEYAQRIEKSNGIVDYSEEAYGERFGYLVGWFKGTLYYSPLSAILAWVSALYTVVLLGGETPDNSVMTWTLAVVYMGLGYLLNYYAPILSGRFQVATTVIKLIPLILIAVVGAATGLSNGVLVENFTAAAASVGGNGGTLASAVVATAFAYEGWIVATTINSEIKDSKKNLPRALTAGAFIVFVVYVIYFLGIAGVIPTAEIVSLGNGAVDKASNSLFGSSAAVILIAFVVVSCLGTLNGLVVSNIRMPYSLAVRNQGPFPKLLSKVNEKTTMPPGASIYAAIISYIYLLIWYGSLNNWFGQYIGLDEIPIVLIYGLYIFLYIWYMKNFDDLNFWKRYCIPVFAILGSAIILYGGITNPSIGIYLGISLLVLLVGLVFYRK</sequence>
<dbReference type="STRING" id="1121476.SAMN02745751_03048"/>
<evidence type="ECO:0000256" key="2">
    <source>
        <dbReference type="ARBA" id="ARBA00022692"/>
    </source>
</evidence>
<feature type="transmembrane region" description="Helical" evidence="5">
    <location>
        <begin position="236"/>
        <end position="259"/>
    </location>
</feature>
<dbReference type="InterPro" id="IPR002293">
    <property type="entry name" value="AA/rel_permease1"/>
</dbReference>
<dbReference type="EMBL" id="FQZL01000029">
    <property type="protein sequence ID" value="SHJ65139.1"/>
    <property type="molecule type" value="Genomic_DNA"/>
</dbReference>
<evidence type="ECO:0000256" key="1">
    <source>
        <dbReference type="ARBA" id="ARBA00004141"/>
    </source>
</evidence>
<feature type="transmembrane region" description="Helical" evidence="5">
    <location>
        <begin position="40"/>
        <end position="63"/>
    </location>
</feature>
<feature type="transmembrane region" description="Helical" evidence="5">
    <location>
        <begin position="339"/>
        <end position="358"/>
    </location>
</feature>
<keyword evidence="3 5" id="KW-1133">Transmembrane helix</keyword>
<dbReference type="GO" id="GO:0015179">
    <property type="term" value="F:L-amino acid transmembrane transporter activity"/>
    <property type="evidence" value="ECO:0007669"/>
    <property type="project" value="TreeGrafter"/>
</dbReference>
<organism evidence="6 7">
    <name type="scientific">Dethiosulfatibacter aminovorans DSM 17477</name>
    <dbReference type="NCBI Taxonomy" id="1121476"/>
    <lineage>
        <taxon>Bacteria</taxon>
        <taxon>Bacillati</taxon>
        <taxon>Bacillota</taxon>
        <taxon>Tissierellia</taxon>
        <taxon>Dethiosulfatibacter</taxon>
    </lineage>
</organism>
<feature type="transmembrane region" description="Helical" evidence="5">
    <location>
        <begin position="370"/>
        <end position="388"/>
    </location>
</feature>
<dbReference type="Gene3D" id="1.20.1740.10">
    <property type="entry name" value="Amino acid/polyamine transporter I"/>
    <property type="match status" value="1"/>
</dbReference>
<keyword evidence="2 5" id="KW-0812">Transmembrane</keyword>
<evidence type="ECO:0000256" key="5">
    <source>
        <dbReference type="SAM" id="Phobius"/>
    </source>
</evidence>
<feature type="transmembrane region" description="Helical" evidence="5">
    <location>
        <begin position="160"/>
        <end position="180"/>
    </location>
</feature>
<dbReference type="GO" id="GO:0016020">
    <property type="term" value="C:membrane"/>
    <property type="evidence" value="ECO:0007669"/>
    <property type="project" value="UniProtKB-SubCell"/>
</dbReference>
<dbReference type="PIRSF" id="PIRSF006060">
    <property type="entry name" value="AA_transporter"/>
    <property type="match status" value="1"/>
</dbReference>
<comment type="subcellular location">
    <subcellularLocation>
        <location evidence="1">Membrane</location>
        <topology evidence="1">Multi-pass membrane protein</topology>
    </subcellularLocation>
</comment>
<dbReference type="OrthoDB" id="3181223at2"/>
<keyword evidence="4 5" id="KW-0472">Membrane</keyword>
<evidence type="ECO:0000313" key="6">
    <source>
        <dbReference type="EMBL" id="SHJ65139.1"/>
    </source>
</evidence>
<feature type="transmembrane region" description="Helical" evidence="5">
    <location>
        <begin position="200"/>
        <end position="224"/>
    </location>
</feature>
<dbReference type="AlphaFoldDB" id="A0A1M6L1Z5"/>
<reference evidence="6 7" key="1">
    <citation type="submission" date="2016-11" db="EMBL/GenBank/DDBJ databases">
        <authorList>
            <person name="Jaros S."/>
            <person name="Januszkiewicz K."/>
            <person name="Wedrychowicz H."/>
        </authorList>
    </citation>
    <scope>NUCLEOTIDE SEQUENCE [LARGE SCALE GENOMIC DNA]</scope>
    <source>
        <strain evidence="6 7">DSM 17477</strain>
    </source>
</reference>
<keyword evidence="7" id="KW-1185">Reference proteome</keyword>
<feature type="transmembrane region" description="Helical" evidence="5">
    <location>
        <begin position="423"/>
        <end position="441"/>
    </location>
</feature>